<dbReference type="SUPFAM" id="SSF46689">
    <property type="entry name" value="Homeodomain-like"/>
    <property type="match status" value="1"/>
</dbReference>
<reference evidence="6 7" key="1">
    <citation type="submission" date="2019-03" db="EMBL/GenBank/DDBJ databases">
        <title>Sequencing the genomes of 1000 actinobacteria strains.</title>
        <authorList>
            <person name="Klenk H.-P."/>
        </authorList>
    </citation>
    <scope>NUCLEOTIDE SEQUENCE [LARGE SCALE GENOMIC DNA]</scope>
    <source>
        <strain evidence="6 7">DSM 44969</strain>
    </source>
</reference>
<dbReference type="Pfam" id="PF02909">
    <property type="entry name" value="TetR_C_1"/>
    <property type="match status" value="1"/>
</dbReference>
<comment type="caution">
    <text evidence="6">The sequence shown here is derived from an EMBL/GenBank/DDBJ whole genome shotgun (WGS) entry which is preliminary data.</text>
</comment>
<evidence type="ECO:0000313" key="7">
    <source>
        <dbReference type="Proteomes" id="UP000295560"/>
    </source>
</evidence>
<evidence type="ECO:0000256" key="4">
    <source>
        <dbReference type="PROSITE-ProRule" id="PRU00335"/>
    </source>
</evidence>
<dbReference type="PROSITE" id="PS50977">
    <property type="entry name" value="HTH_TETR_2"/>
    <property type="match status" value="1"/>
</dbReference>
<dbReference type="InterPro" id="IPR001647">
    <property type="entry name" value="HTH_TetR"/>
</dbReference>
<dbReference type="Pfam" id="PF00440">
    <property type="entry name" value="TetR_N"/>
    <property type="match status" value="1"/>
</dbReference>
<dbReference type="GO" id="GO:0000976">
    <property type="term" value="F:transcription cis-regulatory region binding"/>
    <property type="evidence" value="ECO:0007669"/>
    <property type="project" value="TreeGrafter"/>
</dbReference>
<dbReference type="Proteomes" id="UP000295560">
    <property type="component" value="Unassembled WGS sequence"/>
</dbReference>
<organism evidence="6 7">
    <name type="scientific">Pseudonocardia endophytica</name>
    <dbReference type="NCBI Taxonomy" id="401976"/>
    <lineage>
        <taxon>Bacteria</taxon>
        <taxon>Bacillati</taxon>
        <taxon>Actinomycetota</taxon>
        <taxon>Actinomycetes</taxon>
        <taxon>Pseudonocardiales</taxon>
        <taxon>Pseudonocardiaceae</taxon>
        <taxon>Pseudonocardia</taxon>
    </lineage>
</organism>
<keyword evidence="7" id="KW-1185">Reference proteome</keyword>
<proteinExistence type="predicted"/>
<dbReference type="AlphaFoldDB" id="A0A4R1HZ66"/>
<dbReference type="Gene3D" id="1.10.357.10">
    <property type="entry name" value="Tetracycline Repressor, domain 2"/>
    <property type="match status" value="1"/>
</dbReference>
<evidence type="ECO:0000259" key="5">
    <source>
        <dbReference type="PROSITE" id="PS50977"/>
    </source>
</evidence>
<keyword evidence="2 4" id="KW-0238">DNA-binding</keyword>
<gene>
    <name evidence="6" type="ORF">EV378_2706</name>
</gene>
<dbReference type="Gene3D" id="1.10.10.60">
    <property type="entry name" value="Homeodomain-like"/>
    <property type="match status" value="1"/>
</dbReference>
<dbReference type="GO" id="GO:0045892">
    <property type="term" value="P:negative regulation of DNA-templated transcription"/>
    <property type="evidence" value="ECO:0007669"/>
    <property type="project" value="InterPro"/>
</dbReference>
<dbReference type="InterPro" id="IPR036271">
    <property type="entry name" value="Tet_transcr_reg_TetR-rel_C_sf"/>
</dbReference>
<keyword evidence="1" id="KW-0805">Transcription regulation</keyword>
<dbReference type="SUPFAM" id="SSF48498">
    <property type="entry name" value="Tetracyclin repressor-like, C-terminal domain"/>
    <property type="match status" value="1"/>
</dbReference>
<evidence type="ECO:0000256" key="3">
    <source>
        <dbReference type="ARBA" id="ARBA00023163"/>
    </source>
</evidence>
<dbReference type="RefSeq" id="WP_132424737.1">
    <property type="nucleotide sequence ID" value="NZ_SMFZ01000001.1"/>
</dbReference>
<sequence>MVLNRTQVVDGACAMLDEQGLGGLSMRRLAQDLGVKPGALYYHVASKQDLLVEIAGRILEGRPISTVDARRAAHDIRDALLRVRDGAEVVSFALAFRPDALPGFRELHGLFAARHRSREAGWAARTLVRYVLGFVAEEQNYAELVGTTILDDVPARAEETDDAFRFGVEALVRGLDAVAEQEDT</sequence>
<dbReference type="InterPro" id="IPR009057">
    <property type="entry name" value="Homeodomain-like_sf"/>
</dbReference>
<protein>
    <submittedName>
        <fullName evidence="6">TetR family transcriptional regulator</fullName>
    </submittedName>
</protein>
<dbReference type="PRINTS" id="PR00455">
    <property type="entry name" value="HTHTETR"/>
</dbReference>
<feature type="domain" description="HTH tetR-type" evidence="5">
    <location>
        <begin position="2"/>
        <end position="62"/>
    </location>
</feature>
<dbReference type="GO" id="GO:0003700">
    <property type="term" value="F:DNA-binding transcription factor activity"/>
    <property type="evidence" value="ECO:0007669"/>
    <property type="project" value="TreeGrafter"/>
</dbReference>
<keyword evidence="3" id="KW-0804">Transcription</keyword>
<dbReference type="InterPro" id="IPR050109">
    <property type="entry name" value="HTH-type_TetR-like_transc_reg"/>
</dbReference>
<evidence type="ECO:0000313" key="6">
    <source>
        <dbReference type="EMBL" id="TCK26861.1"/>
    </source>
</evidence>
<dbReference type="InterPro" id="IPR004111">
    <property type="entry name" value="Repressor_TetR_C"/>
</dbReference>
<name>A0A4R1HZ66_PSEEN</name>
<dbReference type="PANTHER" id="PTHR30055:SF234">
    <property type="entry name" value="HTH-TYPE TRANSCRIPTIONAL REGULATOR BETI"/>
    <property type="match status" value="1"/>
</dbReference>
<feature type="DNA-binding region" description="H-T-H motif" evidence="4">
    <location>
        <begin position="25"/>
        <end position="44"/>
    </location>
</feature>
<accession>A0A4R1HZ66</accession>
<evidence type="ECO:0000256" key="2">
    <source>
        <dbReference type="ARBA" id="ARBA00023125"/>
    </source>
</evidence>
<dbReference type="OrthoDB" id="3819648at2"/>
<dbReference type="EMBL" id="SMFZ01000001">
    <property type="protein sequence ID" value="TCK26861.1"/>
    <property type="molecule type" value="Genomic_DNA"/>
</dbReference>
<evidence type="ECO:0000256" key="1">
    <source>
        <dbReference type="ARBA" id="ARBA00023015"/>
    </source>
</evidence>
<dbReference type="PANTHER" id="PTHR30055">
    <property type="entry name" value="HTH-TYPE TRANSCRIPTIONAL REGULATOR RUTR"/>
    <property type="match status" value="1"/>
</dbReference>